<dbReference type="PROSITE" id="PS51257">
    <property type="entry name" value="PROKAR_LIPOPROTEIN"/>
    <property type="match status" value="1"/>
</dbReference>
<dbReference type="AlphaFoldDB" id="V2USM7"/>
<dbReference type="Pfam" id="PF03724">
    <property type="entry name" value="META"/>
    <property type="match status" value="1"/>
</dbReference>
<evidence type="ECO:0000259" key="1">
    <source>
        <dbReference type="Pfam" id="PF03724"/>
    </source>
</evidence>
<dbReference type="InterPro" id="IPR053147">
    <property type="entry name" value="Hsp_HslJ-like"/>
</dbReference>
<evidence type="ECO:0000313" key="4">
    <source>
        <dbReference type="Proteomes" id="UP000023785"/>
    </source>
</evidence>
<organism evidence="3 4">
    <name type="scientific">Acinetobacter nectaris CIP 110549</name>
    <dbReference type="NCBI Taxonomy" id="1392540"/>
    <lineage>
        <taxon>Bacteria</taxon>
        <taxon>Pseudomonadati</taxon>
        <taxon>Pseudomonadota</taxon>
        <taxon>Gammaproteobacteria</taxon>
        <taxon>Moraxellales</taxon>
        <taxon>Moraxellaceae</taxon>
        <taxon>Acinetobacter</taxon>
    </lineage>
</organism>
<accession>V2USM7</accession>
<reference evidence="3 4" key="1">
    <citation type="submission" date="2013-10" db="EMBL/GenBank/DDBJ databases">
        <title>The Genome Sequence of Acinetobacter nectaris CIP 110549.</title>
        <authorList>
            <consortium name="The Broad Institute Genomics Platform"/>
            <consortium name="The Broad Institute Genome Sequencing Center for Infectious Disease"/>
            <person name="Cerqueira G."/>
            <person name="Feldgarden M."/>
            <person name="Courvalin P."/>
            <person name="Grillot-Courvalin C."/>
            <person name="Clermont D."/>
            <person name="Rocha E."/>
            <person name="Yoon E.-J."/>
            <person name="Nemec A."/>
            <person name="Young S.K."/>
            <person name="Zeng Q."/>
            <person name="Gargeya S."/>
            <person name="Fitzgerald M."/>
            <person name="Abouelleil A."/>
            <person name="Alvarado L."/>
            <person name="Berlin A.M."/>
            <person name="Chapman S.B."/>
            <person name="Gainer-Dewar J."/>
            <person name="Goldberg J."/>
            <person name="Gnerre S."/>
            <person name="Griggs A."/>
            <person name="Gujja S."/>
            <person name="Hansen M."/>
            <person name="Howarth C."/>
            <person name="Imamovic A."/>
            <person name="Ireland A."/>
            <person name="Larimer J."/>
            <person name="McCowan C."/>
            <person name="Murphy C."/>
            <person name="Pearson M."/>
            <person name="Poon T.W."/>
            <person name="Priest M."/>
            <person name="Roberts A."/>
            <person name="Saif S."/>
            <person name="Shea T."/>
            <person name="Sykes S."/>
            <person name="Wortman J."/>
            <person name="Nusbaum C."/>
            <person name="Birren B."/>
        </authorList>
    </citation>
    <scope>NUCLEOTIDE SEQUENCE [LARGE SCALE GENOMIC DNA]</scope>
    <source>
        <strain evidence="3 4">CIP 110549</strain>
    </source>
</reference>
<comment type="caution">
    <text evidence="3">The sequence shown here is derived from an EMBL/GenBank/DDBJ whole genome shotgun (WGS) entry which is preliminary data.</text>
</comment>
<name>V2USM7_9GAMM</name>
<dbReference type="RefSeq" id="WP_023273486.1">
    <property type="nucleotide sequence ID" value="NZ_KI530734.1"/>
</dbReference>
<dbReference type="PANTHER" id="PTHR35535:SF1">
    <property type="entry name" value="HEAT SHOCK PROTEIN HSLJ"/>
    <property type="match status" value="1"/>
</dbReference>
<evidence type="ECO:0008006" key="5">
    <source>
        <dbReference type="Google" id="ProtNLM"/>
    </source>
</evidence>
<dbReference type="OrthoDB" id="7871744at2"/>
<protein>
    <recommendedName>
        <fullName evidence="5">DUF4377 domain-containing protein</fullName>
    </recommendedName>
</protein>
<feature type="domain" description="DUF4377" evidence="2">
    <location>
        <begin position="169"/>
        <end position="250"/>
    </location>
</feature>
<dbReference type="HOGENOM" id="CLU_063818_1_0_6"/>
<dbReference type="Gene3D" id="2.40.128.270">
    <property type="match status" value="1"/>
</dbReference>
<evidence type="ECO:0000259" key="2">
    <source>
        <dbReference type="Pfam" id="PF14302"/>
    </source>
</evidence>
<keyword evidence="4" id="KW-1185">Reference proteome</keyword>
<dbReference type="Pfam" id="PF14302">
    <property type="entry name" value="DUF4377"/>
    <property type="match status" value="1"/>
</dbReference>
<dbReference type="PATRIC" id="fig|1392540.3.peg.1797"/>
<dbReference type="Proteomes" id="UP000023785">
    <property type="component" value="Unassembled WGS sequence"/>
</dbReference>
<sequence>MNKKYVLFAILPFALSACQSFPTHLKKNEAMIVETQSPDLLQTLSDYTWIYQSSEKLPPIVLDLDAQKRIFIKTGCNNLMGAWQFDGKQINTAPLAATQMLCPPEFMAQEHTAFQFFNQAQLNASINISNPVHPLLTLENKAGQKITFKGEIKPEAKYKSTGEVVFLEVSPNKKPCPTDNTQQCLQVKQVKYDKQGIQTQIDQSWQVLPVEIQGYQHNTKQSKIIRVKRFNTKPQTATPEYAYIYDMTIEEEVAPQK</sequence>
<dbReference type="InterPro" id="IPR005184">
    <property type="entry name" value="DUF306_Meta_HslJ"/>
</dbReference>
<evidence type="ECO:0000313" key="3">
    <source>
        <dbReference type="EMBL" id="ESK38329.1"/>
    </source>
</evidence>
<dbReference type="eggNOG" id="COG3187">
    <property type="taxonomic scope" value="Bacteria"/>
</dbReference>
<proteinExistence type="predicted"/>
<gene>
    <name evidence="3" type="ORF">P256_01862</name>
</gene>
<dbReference type="EMBL" id="AYER01000007">
    <property type="protein sequence ID" value="ESK38329.1"/>
    <property type="molecule type" value="Genomic_DNA"/>
</dbReference>
<dbReference type="InterPro" id="IPR038670">
    <property type="entry name" value="HslJ-like_sf"/>
</dbReference>
<feature type="domain" description="DUF306" evidence="1">
    <location>
        <begin position="59"/>
        <end position="145"/>
    </location>
</feature>
<dbReference type="InterPro" id="IPR025485">
    <property type="entry name" value="DUF4377"/>
</dbReference>
<dbReference type="PANTHER" id="PTHR35535">
    <property type="entry name" value="HEAT SHOCK PROTEIN HSLJ"/>
    <property type="match status" value="1"/>
</dbReference>
<dbReference type="STRING" id="1392540.P256_01862"/>